<protein>
    <recommendedName>
        <fullName evidence="2">PIN domain-containing protein</fullName>
    </recommendedName>
</protein>
<dbReference type="AlphaFoldDB" id="A0AAU8G6F4"/>
<dbReference type="RefSeq" id="WP_353709284.1">
    <property type="nucleotide sequence ID" value="NZ_CP159290.1"/>
</dbReference>
<sequence length="140" mass="15063">MDSSGVAPTSRCAIDAVTALRLVRDDVGLGARRPLVGPVVLRSHALSMLYRDVRRGVLDETTARARLEGLATLKIRLLGDRVSRATAWRIARELDADDTALTEYVAVAVLQADVLVAGDERVAAAADGRVPLVSYDDLLR</sequence>
<proteinExistence type="predicted"/>
<dbReference type="EMBL" id="CP159290">
    <property type="protein sequence ID" value="XCH31795.1"/>
    <property type="molecule type" value="Genomic_DNA"/>
</dbReference>
<accession>A0AAU8G6F4</accession>
<name>A0AAU8G6F4_9MICO</name>
<reference evidence="1" key="1">
    <citation type="submission" date="2024-06" db="EMBL/GenBank/DDBJ databases">
        <title>Complete genome sequence of the cellulolytic actinobacterium, Cellulosimicrobium ES-005.</title>
        <authorList>
            <person name="Matthews C.T."/>
            <person name="Underwood K.D."/>
            <person name="Ghanchi K.M."/>
            <person name="Fields S.D."/>
            <person name="Gardner S.G."/>
        </authorList>
    </citation>
    <scope>NUCLEOTIDE SEQUENCE</scope>
    <source>
        <strain evidence="1">ES-005</strain>
    </source>
</reference>
<evidence type="ECO:0000313" key="1">
    <source>
        <dbReference type="EMBL" id="XCH31795.1"/>
    </source>
</evidence>
<gene>
    <name evidence="1" type="ORF">ABRQ22_08985</name>
</gene>
<evidence type="ECO:0008006" key="2">
    <source>
        <dbReference type="Google" id="ProtNLM"/>
    </source>
</evidence>
<dbReference type="Gene3D" id="3.40.50.1010">
    <property type="entry name" value="5'-nuclease"/>
    <property type="match status" value="1"/>
</dbReference>
<organism evidence="1">
    <name type="scientific">Cellulosimicrobium sp. ES-005</name>
    <dbReference type="NCBI Taxonomy" id="3163031"/>
    <lineage>
        <taxon>Bacteria</taxon>
        <taxon>Bacillati</taxon>
        <taxon>Actinomycetota</taxon>
        <taxon>Actinomycetes</taxon>
        <taxon>Micrococcales</taxon>
        <taxon>Promicromonosporaceae</taxon>
        <taxon>Cellulosimicrobium</taxon>
    </lineage>
</organism>